<feature type="repeat" description="ANK" evidence="6">
    <location>
        <begin position="295"/>
        <end position="327"/>
    </location>
</feature>
<dbReference type="Pfam" id="PF13606">
    <property type="entry name" value="Ank_3"/>
    <property type="match status" value="2"/>
</dbReference>
<dbReference type="InterPro" id="IPR000626">
    <property type="entry name" value="Ubiquitin-like_dom"/>
</dbReference>
<dbReference type="InterPro" id="IPR002110">
    <property type="entry name" value="Ankyrin_rpt"/>
</dbReference>
<dbReference type="SUPFAM" id="SSF51126">
    <property type="entry name" value="Pectin lyase-like"/>
    <property type="match status" value="2"/>
</dbReference>
<dbReference type="InterPro" id="IPR036770">
    <property type="entry name" value="Ankyrin_rpt-contain_sf"/>
</dbReference>
<dbReference type="SUPFAM" id="SSF48403">
    <property type="entry name" value="Ankyrin repeat"/>
    <property type="match status" value="1"/>
</dbReference>
<evidence type="ECO:0000259" key="9">
    <source>
        <dbReference type="PROSITE" id="PS50053"/>
    </source>
</evidence>
<dbReference type="InterPro" id="IPR051631">
    <property type="entry name" value="Ankyrin-KH/SAM_domain"/>
</dbReference>
<protein>
    <submittedName>
        <fullName evidence="10">Ankyrin-3</fullName>
    </submittedName>
</protein>
<dbReference type="Gene3D" id="1.25.40.20">
    <property type="entry name" value="Ankyrin repeat-containing domain"/>
    <property type="match status" value="2"/>
</dbReference>
<dbReference type="InterPro" id="IPR000743">
    <property type="entry name" value="Glyco_hydro_28"/>
</dbReference>
<dbReference type="Pfam" id="PF00295">
    <property type="entry name" value="Glyco_hydro_28"/>
    <property type="match status" value="1"/>
</dbReference>
<feature type="domain" description="Ubiquitin-like" evidence="9">
    <location>
        <begin position="114"/>
        <end position="177"/>
    </location>
</feature>
<evidence type="ECO:0000256" key="7">
    <source>
        <dbReference type="RuleBase" id="RU361169"/>
    </source>
</evidence>
<evidence type="ECO:0000256" key="4">
    <source>
        <dbReference type="ARBA" id="ARBA00023043"/>
    </source>
</evidence>
<comment type="caution">
    <text evidence="10">The sequence shown here is derived from an EMBL/GenBank/DDBJ whole genome shotgun (WGS) entry which is preliminary data.</text>
</comment>
<dbReference type="PROSITE" id="PS50088">
    <property type="entry name" value="ANK_REPEAT"/>
    <property type="match status" value="5"/>
</dbReference>
<keyword evidence="2" id="KW-0677">Repeat</keyword>
<dbReference type="EMBL" id="LSRX01000053">
    <property type="protein sequence ID" value="OLQ11820.1"/>
    <property type="molecule type" value="Genomic_DNA"/>
</dbReference>
<feature type="compositionally biased region" description="Basic and acidic residues" evidence="8">
    <location>
        <begin position="454"/>
        <end position="468"/>
    </location>
</feature>
<evidence type="ECO:0000256" key="5">
    <source>
        <dbReference type="ARBA" id="ARBA00023295"/>
    </source>
</evidence>
<dbReference type="InterPro" id="IPR012334">
    <property type="entry name" value="Pectin_lyas_fold"/>
</dbReference>
<evidence type="ECO:0000256" key="1">
    <source>
        <dbReference type="ARBA" id="ARBA00008834"/>
    </source>
</evidence>
<organism evidence="10 11">
    <name type="scientific">Symbiodinium microadriaticum</name>
    <name type="common">Dinoflagellate</name>
    <name type="synonym">Zooxanthella microadriatica</name>
    <dbReference type="NCBI Taxonomy" id="2951"/>
    <lineage>
        <taxon>Eukaryota</taxon>
        <taxon>Sar</taxon>
        <taxon>Alveolata</taxon>
        <taxon>Dinophyceae</taxon>
        <taxon>Suessiales</taxon>
        <taxon>Symbiodiniaceae</taxon>
        <taxon>Symbiodinium</taxon>
    </lineage>
</organism>
<accession>A0A1Q9EWJ8</accession>
<dbReference type="CDD" id="cd17039">
    <property type="entry name" value="Ubl_ubiquitin_like"/>
    <property type="match status" value="1"/>
</dbReference>
<dbReference type="GO" id="GO:0005737">
    <property type="term" value="C:cytoplasm"/>
    <property type="evidence" value="ECO:0007669"/>
    <property type="project" value="TreeGrafter"/>
</dbReference>
<feature type="repeat" description="ANK" evidence="6">
    <location>
        <begin position="328"/>
        <end position="360"/>
    </location>
</feature>
<feature type="repeat" description="ANK" evidence="6">
    <location>
        <begin position="394"/>
        <end position="426"/>
    </location>
</feature>
<name>A0A1Q9EWJ8_SYMMI</name>
<keyword evidence="5 7" id="KW-0326">Glycosidase</keyword>
<evidence type="ECO:0000256" key="8">
    <source>
        <dbReference type="SAM" id="MobiDB-lite"/>
    </source>
</evidence>
<dbReference type="InterPro" id="IPR011050">
    <property type="entry name" value="Pectin_lyase_fold/virulence"/>
</dbReference>
<evidence type="ECO:0000256" key="6">
    <source>
        <dbReference type="PROSITE-ProRule" id="PRU00023"/>
    </source>
</evidence>
<sequence length="801" mass="86930">MTSAGERDCPAVVTPWAFGAKGDGHTDDSNAIRMALDWASQCQSEVLLGRAGPLSPMKPRFYVPPNSLELTLQNVVITLNGFLVGPTIEVWNPRHDPWPKGSCAYAEGSRSLAAMLRIRMVSGTDLVALSDEELADALEEDQTARGLKVHLQSLLGLPRFRQRLLCEGSIMRDDAELYVPLCLQLVLLNYCKPDAPRLAEFKTAVETDNVQIVEFFLQLPVDPNLLIDRGRPGLGLAASNGSVKSAKLFLEAFAEVDRTDTNGATPLDAACSSGHVDVARLLVDSGADKDAAQRGGATPLHSACRSNRIEIVRFLVEVGANTGKAEANHATPLHVAAVLGHVDVAQLLLEANADQDNASATGITALHLACRLGHLEFVRLLLDARASRDTAQRSGTTPLHLACRYGQLAVVRCLVHARANHNKADSNGATPVDAASAAGHTKIVTELLALNVKEEQARRRPSKPETRSRTSPAEYGYGPVMRWLVEVGVDQGNARRTTTNTQKYCKKRHHRINDIILGSDTASCFYAMQADCKSAGPSPEFARSQWSLLLLRNSRNVTIRGRGGIRGSGDSFWRIRNTQPQVRGYCLLKVDQSEDVQISGLRLADSPMYQVVVARSQRVQLEGLRVSLHHMRLGDEGAHNTDGVSIIASQNVLLSDSVIESGDDNVVVKEGSHNVACHGLLLRRGKGVSIGSLGERGAEMHGARIKTWKGAHGLVKNVTFSMFKTARVVTGILIDQTYCPPSQRPEGCAGGPSDAIRIEDVHFRDFTGTFLHQDRKVLCSLCSGVTYEGIRLQPAGTWARR</sequence>
<dbReference type="SMART" id="SM00248">
    <property type="entry name" value="ANK"/>
    <property type="match status" value="8"/>
</dbReference>
<dbReference type="PANTHER" id="PTHR23206:SF7">
    <property type="entry name" value="PROTEIN KINASE DOMAIN-CONTAINING PROTEIN"/>
    <property type="match status" value="1"/>
</dbReference>
<dbReference type="AlphaFoldDB" id="A0A1Q9EWJ8"/>
<comment type="similarity">
    <text evidence="1 7">Belongs to the glycosyl hydrolase 28 family.</text>
</comment>
<proteinExistence type="inferred from homology"/>
<dbReference type="GO" id="GO:0005975">
    <property type="term" value="P:carbohydrate metabolic process"/>
    <property type="evidence" value="ECO:0007669"/>
    <property type="project" value="InterPro"/>
</dbReference>
<dbReference type="PROSITE" id="PS50297">
    <property type="entry name" value="ANK_REP_REGION"/>
    <property type="match status" value="5"/>
</dbReference>
<feature type="repeat" description="ANK" evidence="6">
    <location>
        <begin position="262"/>
        <end position="294"/>
    </location>
</feature>
<dbReference type="Proteomes" id="UP000186817">
    <property type="component" value="Unassembled WGS sequence"/>
</dbReference>
<evidence type="ECO:0000313" key="10">
    <source>
        <dbReference type="EMBL" id="OLQ11820.1"/>
    </source>
</evidence>
<evidence type="ECO:0000256" key="3">
    <source>
        <dbReference type="ARBA" id="ARBA00022801"/>
    </source>
</evidence>
<keyword evidence="3 7" id="KW-0378">Hydrolase</keyword>
<dbReference type="PROSITE" id="PS50053">
    <property type="entry name" value="UBIQUITIN_2"/>
    <property type="match status" value="1"/>
</dbReference>
<dbReference type="GO" id="GO:0004650">
    <property type="term" value="F:polygalacturonase activity"/>
    <property type="evidence" value="ECO:0007669"/>
    <property type="project" value="InterPro"/>
</dbReference>
<dbReference type="Pfam" id="PF12796">
    <property type="entry name" value="Ank_2"/>
    <property type="match status" value="2"/>
</dbReference>
<feature type="region of interest" description="Disordered" evidence="8">
    <location>
        <begin position="454"/>
        <end position="474"/>
    </location>
</feature>
<keyword evidence="4 6" id="KW-0040">ANK repeat</keyword>
<evidence type="ECO:0000313" key="11">
    <source>
        <dbReference type="Proteomes" id="UP000186817"/>
    </source>
</evidence>
<evidence type="ECO:0000256" key="2">
    <source>
        <dbReference type="ARBA" id="ARBA00022737"/>
    </source>
</evidence>
<feature type="repeat" description="ANK" evidence="6">
    <location>
        <begin position="361"/>
        <end position="393"/>
    </location>
</feature>
<keyword evidence="11" id="KW-1185">Reference proteome</keyword>
<reference evidence="10 11" key="1">
    <citation type="submission" date="2016-02" db="EMBL/GenBank/DDBJ databases">
        <title>Genome analysis of coral dinoflagellate symbionts highlights evolutionary adaptations to a symbiotic lifestyle.</title>
        <authorList>
            <person name="Aranda M."/>
            <person name="Li Y."/>
            <person name="Liew Y.J."/>
            <person name="Baumgarten S."/>
            <person name="Simakov O."/>
            <person name="Wilson M."/>
            <person name="Piel J."/>
            <person name="Ashoor H."/>
            <person name="Bougouffa S."/>
            <person name="Bajic V.B."/>
            <person name="Ryu T."/>
            <person name="Ravasi T."/>
            <person name="Bayer T."/>
            <person name="Micklem G."/>
            <person name="Kim H."/>
            <person name="Bhak J."/>
            <person name="Lajeunesse T.C."/>
            <person name="Voolstra C.R."/>
        </authorList>
    </citation>
    <scope>NUCLEOTIDE SEQUENCE [LARGE SCALE GENOMIC DNA]</scope>
    <source>
        <strain evidence="10 11">CCMP2467</strain>
    </source>
</reference>
<dbReference type="Gene3D" id="2.160.20.10">
    <property type="entry name" value="Single-stranded right-handed beta-helix, Pectin lyase-like"/>
    <property type="match status" value="2"/>
</dbReference>
<dbReference type="OrthoDB" id="285735at2759"/>
<dbReference type="PANTHER" id="PTHR23206">
    <property type="entry name" value="MASK PROTEIN"/>
    <property type="match status" value="1"/>
</dbReference>
<dbReference type="GO" id="GO:0045087">
    <property type="term" value="P:innate immune response"/>
    <property type="evidence" value="ECO:0007669"/>
    <property type="project" value="TreeGrafter"/>
</dbReference>
<gene>
    <name evidence="10" type="primary">Ank3</name>
    <name evidence="10" type="ORF">AK812_SmicGene4303</name>
</gene>